<keyword evidence="1" id="KW-1133">Transmembrane helix</keyword>
<sequence>MSQNPKELFQKIPPHLIVLGVLGLIFVIMGNPIDNGEKDEQEIEKNIDIETEDEQIDRSTEEYRYKKQLEQELEEALSLVTGAGSTKVMLSLKGSGELDLAKNVDEEQVTTVEADGAEGEREIEERFTTEEILTVREEGQEQPMVIKEYKPSINGIVIVAEGANNINVKKQLQRAATTLFDVPEHKIVILPKEN</sequence>
<name>B2A539_NATTJ</name>
<dbReference type="FunCoup" id="B2A539">
    <property type="interactions" value="48"/>
</dbReference>
<keyword evidence="3" id="KW-1185">Reference proteome</keyword>
<reference evidence="2 3" key="1">
    <citation type="submission" date="2008-04" db="EMBL/GenBank/DDBJ databases">
        <title>Complete sequence of chromosome of Natranaerobius thermophilus JW/NM-WN-LF.</title>
        <authorList>
            <consortium name="US DOE Joint Genome Institute"/>
            <person name="Copeland A."/>
            <person name="Lucas S."/>
            <person name="Lapidus A."/>
            <person name="Glavina del Rio T."/>
            <person name="Dalin E."/>
            <person name="Tice H."/>
            <person name="Bruce D."/>
            <person name="Goodwin L."/>
            <person name="Pitluck S."/>
            <person name="Chertkov O."/>
            <person name="Brettin T."/>
            <person name="Detter J.C."/>
            <person name="Han C."/>
            <person name="Kuske C.R."/>
            <person name="Schmutz J."/>
            <person name="Larimer F."/>
            <person name="Land M."/>
            <person name="Hauser L."/>
            <person name="Kyrpides N."/>
            <person name="Lykidis A."/>
            <person name="Mesbah N.M."/>
            <person name="Wiegel J."/>
        </authorList>
    </citation>
    <scope>NUCLEOTIDE SEQUENCE [LARGE SCALE GENOMIC DNA]</scope>
    <source>
        <strain evidence="3">ATCC BAA-1301 / DSM 18059 / JW/NM-WN-LF</strain>
    </source>
</reference>
<dbReference type="InParanoid" id="B2A539"/>
<evidence type="ECO:0000313" key="3">
    <source>
        <dbReference type="Proteomes" id="UP000001683"/>
    </source>
</evidence>
<keyword evidence="1" id="KW-0812">Transmembrane</keyword>
<dbReference type="HOGENOM" id="CLU_071454_1_1_9"/>
<protein>
    <submittedName>
        <fullName evidence="2">Sporulation stage III protein AG</fullName>
    </submittedName>
</protein>
<accession>B2A539</accession>
<gene>
    <name evidence="2" type="ordered locus">Nther_1707</name>
</gene>
<dbReference type="OrthoDB" id="1634070at2"/>
<organism evidence="2 3">
    <name type="scientific">Natranaerobius thermophilus (strain ATCC BAA-1301 / DSM 18059 / JW/NM-WN-LF)</name>
    <dbReference type="NCBI Taxonomy" id="457570"/>
    <lineage>
        <taxon>Bacteria</taxon>
        <taxon>Bacillati</taxon>
        <taxon>Bacillota</taxon>
        <taxon>Clostridia</taxon>
        <taxon>Natranaerobiales</taxon>
        <taxon>Natranaerobiaceae</taxon>
        <taxon>Natranaerobius</taxon>
    </lineage>
</organism>
<dbReference type="KEGG" id="nth:Nther_1707"/>
<dbReference type="AlphaFoldDB" id="B2A539"/>
<dbReference type="EMBL" id="CP001034">
    <property type="protein sequence ID" value="ACB85281.1"/>
    <property type="molecule type" value="Genomic_DNA"/>
</dbReference>
<keyword evidence="1" id="KW-0472">Membrane</keyword>
<dbReference type="STRING" id="457570.Nther_1707"/>
<evidence type="ECO:0000256" key="1">
    <source>
        <dbReference type="SAM" id="Phobius"/>
    </source>
</evidence>
<dbReference type="Proteomes" id="UP000001683">
    <property type="component" value="Chromosome"/>
</dbReference>
<reference evidence="2 3" key="2">
    <citation type="journal article" date="2011" name="J. Bacteriol.">
        <title>Complete genome sequence of the anaerobic, halophilic alkalithermophile Natranaerobius thermophilus JW/NM-WN-LF.</title>
        <authorList>
            <person name="Zhao B."/>
            <person name="Mesbah N.M."/>
            <person name="Dalin E."/>
            <person name="Goodwin L."/>
            <person name="Nolan M."/>
            <person name="Pitluck S."/>
            <person name="Chertkov O."/>
            <person name="Brettin T.S."/>
            <person name="Han J."/>
            <person name="Larimer F.W."/>
            <person name="Land M.L."/>
            <person name="Hauser L."/>
            <person name="Kyrpides N."/>
            <person name="Wiegel J."/>
        </authorList>
    </citation>
    <scope>NUCLEOTIDE SEQUENCE [LARGE SCALE GENOMIC DNA]</scope>
    <source>
        <strain evidence="3">ATCC BAA-1301 / DSM 18059 / JW/NM-WN-LF</strain>
    </source>
</reference>
<proteinExistence type="predicted"/>
<evidence type="ECO:0000313" key="2">
    <source>
        <dbReference type="EMBL" id="ACB85281.1"/>
    </source>
</evidence>
<feature type="transmembrane region" description="Helical" evidence="1">
    <location>
        <begin position="12"/>
        <end position="30"/>
    </location>
</feature>
<dbReference type="RefSeq" id="WP_012448149.1">
    <property type="nucleotide sequence ID" value="NC_010718.1"/>
</dbReference>
<dbReference type="eggNOG" id="ENOG50330Z5">
    <property type="taxonomic scope" value="Bacteria"/>
</dbReference>